<feature type="coiled-coil region" evidence="1">
    <location>
        <begin position="249"/>
        <end position="276"/>
    </location>
</feature>
<keyword evidence="1" id="KW-0175">Coiled coil</keyword>
<comment type="caution">
    <text evidence="2">The sequence shown here is derived from an EMBL/GenBank/DDBJ whole genome shotgun (WGS) entry which is preliminary data.</text>
</comment>
<dbReference type="AlphaFoldDB" id="A0A7V1D1J7"/>
<dbReference type="Pfam" id="PF03993">
    <property type="entry name" value="DUF349"/>
    <property type="match status" value="2"/>
</dbReference>
<dbReference type="EMBL" id="DRGM01000178">
    <property type="protein sequence ID" value="HEA18236.1"/>
    <property type="molecule type" value="Genomic_DNA"/>
</dbReference>
<protein>
    <submittedName>
        <fullName evidence="2">DUF349 domain-containing protein</fullName>
    </submittedName>
</protein>
<evidence type="ECO:0000313" key="2">
    <source>
        <dbReference type="EMBL" id="HEA18236.1"/>
    </source>
</evidence>
<dbReference type="RefSeq" id="WP_304184231.1">
    <property type="nucleotide sequence ID" value="NZ_DRGM01000178.1"/>
</dbReference>
<accession>A0A7V1D1J7</accession>
<reference evidence="2" key="1">
    <citation type="journal article" date="2020" name="mSystems">
        <title>Genome- and Community-Level Interaction Insights into Carbon Utilization and Element Cycling Functions of Hydrothermarchaeota in Hydrothermal Sediment.</title>
        <authorList>
            <person name="Zhou Z."/>
            <person name="Liu Y."/>
            <person name="Xu W."/>
            <person name="Pan J."/>
            <person name="Luo Z.H."/>
            <person name="Li M."/>
        </authorList>
    </citation>
    <scope>NUCLEOTIDE SEQUENCE [LARGE SCALE GENOMIC DNA]</scope>
    <source>
        <strain evidence="2">HyVt-346</strain>
    </source>
</reference>
<gene>
    <name evidence="2" type="ORF">ENH88_17680</name>
</gene>
<evidence type="ECO:0000256" key="1">
    <source>
        <dbReference type="SAM" id="Coils"/>
    </source>
</evidence>
<dbReference type="InterPro" id="IPR007139">
    <property type="entry name" value="DUF349"/>
</dbReference>
<dbReference type="Proteomes" id="UP000886188">
    <property type="component" value="Unassembled WGS sequence"/>
</dbReference>
<organism evidence="2">
    <name type="scientific">Pseudoalteromonas prydzensis</name>
    <dbReference type="NCBI Taxonomy" id="182141"/>
    <lineage>
        <taxon>Bacteria</taxon>
        <taxon>Pseudomonadati</taxon>
        <taxon>Pseudomonadota</taxon>
        <taxon>Gammaproteobacteria</taxon>
        <taxon>Alteromonadales</taxon>
        <taxon>Pseudoalteromonadaceae</taxon>
        <taxon>Pseudoalteromonas</taxon>
    </lineage>
</organism>
<proteinExistence type="predicted"/>
<name>A0A7V1D1J7_9GAMM</name>
<sequence length="894" mass="101441">MIFKHLFTPKWKHPKQQVRLEAIEKLDVERDATILNALALEDSSAEIRKKALTKVNDLVLWWQAYKQDQSLKELAEQHISNAVLNDESKLSSQIKNEYIERFAPVKTLEKLAFAEKELQVRAKLLKRLANPKLVEKAFKEGSSELQVYLVEQVITHQLVKNLVKHAQGDAKLALQTHLENERLAVEMPLKVQSESRVILAKLNALREKQDFAVVTQQYGELTQQWQALELSWLSSEQRDTVATKYTLLTDKLNELVSQLQAAHDQQQQRLALQQRQLLALANLEALSDEIENALQLGLETPEQIQQDWLEAKVTQAQDSLAQSELSDSAQKLQITTRLTSLFKQVAKLPELSEAISAFKVALTELTNISTDAIEQANYDDANRHFKQTYKAANASLAQLPKPLQGPFKTQLAQQQQRWHTAVAPISDKLTKNQQLAARKGRDVQRLIEQGRFNVAFGVFKGFIELYDTLTANSQQSLEKVKADLEQQLDNARDWQKYASAPKREELLTEITALLAQPCTDAKQRANEVKTLRRRWNELGRLDTEQEQAQGKEFDDKIELLFAPCREHFAELEQQRETMKLERDAIIGEMKLLATSDTTSDEFDWKEFESQYNRINKAWRNAGNVEPKVYRALQTQYKAQQQQVFNTLNTFHKGNAAAKNALVEQAQQLAQSDDLAGACQQLKELQQQWQGIGFAGVKAENALWQKFRQFNDVTFAKRSEEFAQHKQQQAADNAVITSQLIELEDALPAVNQKAQLLDLRTKVVALDGSKELNNRMQKLLANIDDKLAAVTEQAAQADFAALFSALQSQQAIPAQWQSSVNTQLSVAQLLVRMEILANVSSPEGISRMAEQVAMLDDKHRGEQADLHYYLKQLLALSQGSVDADTLTRLKAVFSI</sequence>